<dbReference type="Pfam" id="PF03572">
    <property type="entry name" value="Peptidase_S41"/>
    <property type="match status" value="1"/>
</dbReference>
<dbReference type="GO" id="GO:0006508">
    <property type="term" value="P:proteolysis"/>
    <property type="evidence" value="ECO:0007669"/>
    <property type="project" value="InterPro"/>
</dbReference>
<dbReference type="InterPro" id="IPR036034">
    <property type="entry name" value="PDZ_sf"/>
</dbReference>
<gene>
    <name evidence="2" type="ORF">PZH42_04575</name>
</gene>
<evidence type="ECO:0000259" key="1">
    <source>
        <dbReference type="SMART" id="SM00245"/>
    </source>
</evidence>
<dbReference type="Proteomes" id="UP001221924">
    <property type="component" value="Unassembled WGS sequence"/>
</dbReference>
<name>A0AAW6LYD9_9BACE</name>
<dbReference type="GO" id="GO:0004175">
    <property type="term" value="F:endopeptidase activity"/>
    <property type="evidence" value="ECO:0007669"/>
    <property type="project" value="TreeGrafter"/>
</dbReference>
<dbReference type="RefSeq" id="WP_256141677.1">
    <property type="nucleotide sequence ID" value="NZ_JANFZY010000034.1"/>
</dbReference>
<dbReference type="CDD" id="cd07561">
    <property type="entry name" value="Peptidase_S41_CPP_like"/>
    <property type="match status" value="1"/>
</dbReference>
<accession>A0AAW6LYD9</accession>
<dbReference type="Gene3D" id="3.90.226.10">
    <property type="entry name" value="2-enoyl-CoA Hydratase, Chain A, domain 1"/>
    <property type="match status" value="1"/>
</dbReference>
<protein>
    <submittedName>
        <fullName evidence="2">S41 family peptidase</fullName>
    </submittedName>
</protein>
<dbReference type="EMBL" id="JARFID010000003">
    <property type="protein sequence ID" value="MDE8693370.1"/>
    <property type="molecule type" value="Genomic_DNA"/>
</dbReference>
<dbReference type="InterPro" id="IPR005151">
    <property type="entry name" value="Tail-specific_protease"/>
</dbReference>
<dbReference type="AlphaFoldDB" id="A0AAW6LYD9"/>
<dbReference type="InterPro" id="IPR029045">
    <property type="entry name" value="ClpP/crotonase-like_dom_sf"/>
</dbReference>
<dbReference type="GO" id="GO:0030288">
    <property type="term" value="C:outer membrane-bounded periplasmic space"/>
    <property type="evidence" value="ECO:0007669"/>
    <property type="project" value="TreeGrafter"/>
</dbReference>
<proteinExistence type="predicted"/>
<dbReference type="Pfam" id="PF18294">
    <property type="entry name" value="Pept_S41_N"/>
    <property type="match status" value="1"/>
</dbReference>
<sequence>MKRIIPLIGLALITFNSCSSDSDISLPDEPAKVPAIGVYTKENQWIYEQMNHYYLWREDLQDSLSCDYTTDPVTFYKALLSPKDRFSYCSRNTNYTGPAESISYGFAYQKYKSATDGDLLQVLYVTSGNLKKRGLRRGDWLRKLSREEHTFYELGEVKVGIFHVRDTLSIEAISWNENRNTVYMDSIYSVNDAKVGYLCYLEFDGTKDLEEPLKKFYNNHIDELILDLRYNPGGYVRTCRYLCNSIVHEQGYNKIFQQCTYNDRISKEYLEKNGSSITKEYYDIPTNGNEQILGSEIYGLNLKRLYVLTSQNTASASEATIVCLRPFMDVIVIGEQTYGKGVGSWTISEKQYKYMLHPIIMRYYNASMETTPDDGIPANWEVKGGYETIKQELGDMNEPLLATALSCIKNEAPYPSIITLQTRSTGLIPVGKPSFFNKTKVEY</sequence>
<dbReference type="SUPFAM" id="SSF52096">
    <property type="entry name" value="ClpP/crotonase"/>
    <property type="match status" value="1"/>
</dbReference>
<dbReference type="Gene3D" id="2.30.42.10">
    <property type="match status" value="1"/>
</dbReference>
<dbReference type="PANTHER" id="PTHR32060:SF30">
    <property type="entry name" value="CARBOXY-TERMINAL PROCESSING PROTEASE CTPA"/>
    <property type="match status" value="1"/>
</dbReference>
<dbReference type="GO" id="GO:0007165">
    <property type="term" value="P:signal transduction"/>
    <property type="evidence" value="ECO:0007669"/>
    <property type="project" value="TreeGrafter"/>
</dbReference>
<organism evidence="2 3">
    <name type="scientific">Bacteroides cellulosilyticus</name>
    <dbReference type="NCBI Taxonomy" id="246787"/>
    <lineage>
        <taxon>Bacteria</taxon>
        <taxon>Pseudomonadati</taxon>
        <taxon>Bacteroidota</taxon>
        <taxon>Bacteroidia</taxon>
        <taxon>Bacteroidales</taxon>
        <taxon>Bacteroidaceae</taxon>
        <taxon>Bacteroides</taxon>
    </lineage>
</organism>
<reference evidence="2" key="1">
    <citation type="submission" date="2023-03" db="EMBL/GenBank/DDBJ databases">
        <title>DFI Biobank Strains.</title>
        <authorList>
            <person name="Mostad J."/>
            <person name="Paddock L."/>
            <person name="Medina S."/>
            <person name="Waligurski E."/>
            <person name="Barat B."/>
            <person name="Smith R."/>
            <person name="Burgo V."/>
            <person name="Metcalfe C."/>
            <person name="Woodson C."/>
            <person name="Sundararajan A."/>
            <person name="Ramaswamy R."/>
            <person name="Lin H."/>
            <person name="Pamer E.G."/>
        </authorList>
    </citation>
    <scope>NUCLEOTIDE SEQUENCE</scope>
    <source>
        <strain evidence="2">DFI.9.5</strain>
    </source>
</reference>
<dbReference type="InterPro" id="IPR041613">
    <property type="entry name" value="Pept_S41_N"/>
</dbReference>
<dbReference type="SMART" id="SM00245">
    <property type="entry name" value="TSPc"/>
    <property type="match status" value="1"/>
</dbReference>
<comment type="caution">
    <text evidence="2">The sequence shown here is derived from an EMBL/GenBank/DDBJ whole genome shotgun (WGS) entry which is preliminary data.</text>
</comment>
<evidence type="ECO:0000313" key="2">
    <source>
        <dbReference type="EMBL" id="MDE8693370.1"/>
    </source>
</evidence>
<dbReference type="GO" id="GO:0008236">
    <property type="term" value="F:serine-type peptidase activity"/>
    <property type="evidence" value="ECO:0007669"/>
    <property type="project" value="InterPro"/>
</dbReference>
<feature type="domain" description="Tail specific protease" evidence="1">
    <location>
        <begin position="165"/>
        <end position="383"/>
    </location>
</feature>
<dbReference type="PANTHER" id="PTHR32060">
    <property type="entry name" value="TAIL-SPECIFIC PROTEASE"/>
    <property type="match status" value="1"/>
</dbReference>
<evidence type="ECO:0000313" key="3">
    <source>
        <dbReference type="Proteomes" id="UP001221924"/>
    </source>
</evidence>
<dbReference type="Gene3D" id="3.30.750.170">
    <property type="match status" value="1"/>
</dbReference>